<keyword evidence="2" id="KW-1185">Reference proteome</keyword>
<organism evidence="1 2">
    <name type="scientific">Tenacibaculum soleae</name>
    <dbReference type="NCBI Taxonomy" id="447689"/>
    <lineage>
        <taxon>Bacteria</taxon>
        <taxon>Pseudomonadati</taxon>
        <taxon>Bacteroidota</taxon>
        <taxon>Flavobacteriia</taxon>
        <taxon>Flavobacteriales</taxon>
        <taxon>Flavobacteriaceae</taxon>
        <taxon>Tenacibaculum</taxon>
    </lineage>
</organism>
<sequence length="130" mass="15365">MDSNKLTIRPVLNLSSEIPIEDFQNKTVRPILKLQHDLLLQFFIFFCNKQKVDILNVEKEKFNKAVNNITKKNINLKNQFLGLVIGQFTVSEFEFYKENNTDINKRILMMIGQRIKDSQLEIKDFKTNNK</sequence>
<evidence type="ECO:0008006" key="3">
    <source>
        <dbReference type="Google" id="ProtNLM"/>
    </source>
</evidence>
<reference evidence="1 2" key="1">
    <citation type="submission" date="2016-06" db="EMBL/GenBank/DDBJ databases">
        <title>Draft Genome Sequence of Tenacibaculum soleae UCD-KL19.</title>
        <authorList>
            <person name="Eisen J.A."/>
            <person name="Coil D.A."/>
            <person name="Lujan K.M."/>
        </authorList>
    </citation>
    <scope>NUCLEOTIDE SEQUENCE [LARGE SCALE GENOMIC DNA]</scope>
    <source>
        <strain evidence="1 2">UCD-KL19</strain>
    </source>
</reference>
<gene>
    <name evidence="1" type="ORF">BA195_12885</name>
</gene>
<dbReference type="STRING" id="447689.BA195_12885"/>
<evidence type="ECO:0000313" key="1">
    <source>
        <dbReference type="EMBL" id="OCK42100.1"/>
    </source>
</evidence>
<dbReference type="RefSeq" id="WP_068706211.1">
    <property type="nucleotide sequence ID" value="NZ_MAKX01000035.1"/>
</dbReference>
<comment type="caution">
    <text evidence="1">The sequence shown here is derived from an EMBL/GenBank/DDBJ whole genome shotgun (WGS) entry which is preliminary data.</text>
</comment>
<dbReference type="OrthoDB" id="1271679at2"/>
<name>A0A1B9XX12_9FLAO</name>
<proteinExistence type="predicted"/>
<dbReference type="AlphaFoldDB" id="A0A1B9XX12"/>
<protein>
    <recommendedName>
        <fullName evidence="3">Glyoxalase</fullName>
    </recommendedName>
</protein>
<evidence type="ECO:0000313" key="2">
    <source>
        <dbReference type="Proteomes" id="UP000093186"/>
    </source>
</evidence>
<accession>A0A1B9XX12</accession>
<dbReference type="EMBL" id="MAKX01000035">
    <property type="protein sequence ID" value="OCK42100.1"/>
    <property type="molecule type" value="Genomic_DNA"/>
</dbReference>
<dbReference type="Proteomes" id="UP000093186">
    <property type="component" value="Unassembled WGS sequence"/>
</dbReference>